<evidence type="ECO:0000256" key="1">
    <source>
        <dbReference type="ARBA" id="ARBA00022691"/>
    </source>
</evidence>
<dbReference type="GO" id="GO:0051536">
    <property type="term" value="F:iron-sulfur cluster binding"/>
    <property type="evidence" value="ECO:0007669"/>
    <property type="project" value="UniProtKB-KW"/>
</dbReference>
<keyword evidence="2" id="KW-0479">Metal-binding</keyword>
<keyword evidence="1" id="KW-0949">S-adenosyl-L-methionine</keyword>
<dbReference type="PANTHER" id="PTHR11228">
    <property type="entry name" value="RADICAL SAM DOMAIN PROTEIN"/>
    <property type="match status" value="1"/>
</dbReference>
<dbReference type="InterPro" id="IPR050377">
    <property type="entry name" value="Radical_SAM_PqqE_MftC-like"/>
</dbReference>
<dbReference type="Pfam" id="PF04055">
    <property type="entry name" value="Radical_SAM"/>
    <property type="match status" value="1"/>
</dbReference>
<dbReference type="Gene3D" id="1.10.10.1150">
    <property type="entry name" value="Coenzyme PQQ synthesis protein D (PqqD)"/>
    <property type="match status" value="1"/>
</dbReference>
<dbReference type="InterPro" id="IPR041881">
    <property type="entry name" value="PqqD_sf"/>
</dbReference>
<dbReference type="Gene3D" id="3.20.20.70">
    <property type="entry name" value="Aldolase class I"/>
    <property type="match status" value="1"/>
</dbReference>
<dbReference type="InterPro" id="IPR008792">
    <property type="entry name" value="PQQD"/>
</dbReference>
<gene>
    <name evidence="5" type="ORF">C095_00335</name>
</gene>
<dbReference type="CDD" id="cd01335">
    <property type="entry name" value="Radical_SAM"/>
    <property type="match status" value="1"/>
</dbReference>
<dbReference type="RefSeq" id="WP_039120885.1">
    <property type="nucleotide sequence ID" value="NZ_AOJP01000016.1"/>
</dbReference>
<dbReference type="InterPro" id="IPR007197">
    <property type="entry name" value="rSAM"/>
</dbReference>
<dbReference type="GO" id="GO:0046872">
    <property type="term" value="F:metal ion binding"/>
    <property type="evidence" value="ECO:0007669"/>
    <property type="project" value="UniProtKB-KW"/>
</dbReference>
<dbReference type="InterPro" id="IPR058240">
    <property type="entry name" value="rSAM_sf"/>
</dbReference>
<dbReference type="Pfam" id="PF05402">
    <property type="entry name" value="PqqD"/>
    <property type="match status" value="1"/>
</dbReference>
<reference evidence="5 6" key="1">
    <citation type="submission" date="2013-08" db="EMBL/GenBank/DDBJ databases">
        <title>An opportunistic ruminal bacterium that causes liver abscesses in cattle.</title>
        <authorList>
            <person name="Benahmed F.H."/>
            <person name="Rasmussen M."/>
            <person name="Harbottle H."/>
            <person name="Soppet D."/>
            <person name="Nagaraja T.G."/>
            <person name="Davidson M."/>
        </authorList>
    </citation>
    <scope>NUCLEOTIDE SEQUENCE [LARGE SCALE GENOMIC DNA]</scope>
    <source>
        <strain evidence="5 6">B35</strain>
    </source>
</reference>
<evidence type="ECO:0000256" key="4">
    <source>
        <dbReference type="ARBA" id="ARBA00023014"/>
    </source>
</evidence>
<keyword evidence="3" id="KW-0408">Iron</keyword>
<dbReference type="SFLD" id="SFLDG01067">
    <property type="entry name" value="SPASM/twitch_domain_containing"/>
    <property type="match status" value="1"/>
</dbReference>
<accession>A0A017H484</accession>
<evidence type="ECO:0000313" key="5">
    <source>
        <dbReference type="EMBL" id="KID50363.1"/>
    </source>
</evidence>
<dbReference type="PATRIC" id="fig|1226633.4.peg.60"/>
<protein>
    <submittedName>
        <fullName evidence="5">Uncharacterized protein</fullName>
    </submittedName>
</protein>
<dbReference type="PANTHER" id="PTHR11228:SF7">
    <property type="entry name" value="PQQA PEPTIDE CYCLASE"/>
    <property type="match status" value="1"/>
</dbReference>
<dbReference type="EMBL" id="AUZI01000004">
    <property type="protein sequence ID" value="KID50363.1"/>
    <property type="molecule type" value="Genomic_DNA"/>
</dbReference>
<organism evidence="5 6">
    <name type="scientific">Fusobacterium necrophorum subsp. funduliforme B35</name>
    <dbReference type="NCBI Taxonomy" id="1226633"/>
    <lineage>
        <taxon>Bacteria</taxon>
        <taxon>Fusobacteriati</taxon>
        <taxon>Fusobacteriota</taxon>
        <taxon>Fusobacteriia</taxon>
        <taxon>Fusobacteriales</taxon>
        <taxon>Fusobacteriaceae</taxon>
        <taxon>Fusobacterium</taxon>
    </lineage>
</organism>
<name>A0A017H484_9FUSO</name>
<dbReference type="SFLD" id="SFLDG01386">
    <property type="entry name" value="main_SPASM_domain-containing"/>
    <property type="match status" value="1"/>
</dbReference>
<dbReference type="OrthoDB" id="9808591at2"/>
<dbReference type="Pfam" id="PF13186">
    <property type="entry name" value="SPASM"/>
    <property type="match status" value="1"/>
</dbReference>
<keyword evidence="4" id="KW-0411">Iron-sulfur</keyword>
<sequence length="434" mass="50318">MEDIFPLKHIKIKNKYISTILPLNKSFSYIILDEISEIIVDMILKNKTINDMVEEIYKEYNVDKSVIKQDIYETIKILKKAGFLKNALSSEELTNKLIRNNSQFLINELYRKNNLPFKVFLELTHNCNLRCKHCYLDDYNTKIISHIDALSIMKQLSEMGVVELILTGGEIGLHPELDEIIEYASRNFVLTLLTNGTLFNEEAILKLSKYPIYEVQISLYGTKKIHDKFVNQEGAWDKSFLALKLFKKYMNIGKAAIVSNKMTYHTLHDLVEILENEGIDFLITPVINSSTTGDKRTHAFRLSNSELTDIFQKYNFRIGGSICTAGISRFRILPDKKVVPCELLEDINFGTLIDSSFEDILNSKKRKEWVKFYEKWRGDSDCINCNKKIYCTNCIGTNFIENRNYDKKSSYACSIAHVQYLSKEVNNAERKLFD</sequence>
<dbReference type="SFLD" id="SFLDS00029">
    <property type="entry name" value="Radical_SAM"/>
    <property type="match status" value="1"/>
</dbReference>
<evidence type="ECO:0000256" key="3">
    <source>
        <dbReference type="ARBA" id="ARBA00023004"/>
    </source>
</evidence>
<dbReference type="InterPro" id="IPR013785">
    <property type="entry name" value="Aldolase_TIM"/>
</dbReference>
<comment type="caution">
    <text evidence="5">The sequence shown here is derived from an EMBL/GenBank/DDBJ whole genome shotgun (WGS) entry which is preliminary data.</text>
</comment>
<evidence type="ECO:0000256" key="2">
    <source>
        <dbReference type="ARBA" id="ARBA00022723"/>
    </source>
</evidence>
<dbReference type="PROSITE" id="PS51918">
    <property type="entry name" value="RADICAL_SAM"/>
    <property type="match status" value="1"/>
</dbReference>
<dbReference type="InterPro" id="IPR023885">
    <property type="entry name" value="4Fe4S-binding_SPASM_dom"/>
</dbReference>
<evidence type="ECO:0000313" key="6">
    <source>
        <dbReference type="Proteomes" id="UP000031184"/>
    </source>
</evidence>
<dbReference type="Proteomes" id="UP000031184">
    <property type="component" value="Unassembled WGS sequence"/>
</dbReference>
<dbReference type="GO" id="GO:0003824">
    <property type="term" value="F:catalytic activity"/>
    <property type="evidence" value="ECO:0007669"/>
    <property type="project" value="InterPro"/>
</dbReference>
<dbReference type="AlphaFoldDB" id="A0A017H484"/>
<dbReference type="SUPFAM" id="SSF102114">
    <property type="entry name" value="Radical SAM enzymes"/>
    <property type="match status" value="1"/>
</dbReference>
<proteinExistence type="predicted"/>